<dbReference type="KEGG" id="mru:mru_0245"/>
<name>D3DZE2_METRM</name>
<evidence type="ECO:0000313" key="3">
    <source>
        <dbReference type="EMBL" id="ADC46097.1"/>
    </source>
</evidence>
<dbReference type="SUPFAM" id="SSF49373">
    <property type="entry name" value="Invasin/intimin cell-adhesion fragments"/>
    <property type="match status" value="1"/>
</dbReference>
<dbReference type="eggNOG" id="arCOG02555">
    <property type="taxonomic scope" value="Archaea"/>
</dbReference>
<feature type="region of interest" description="Disordered" evidence="1">
    <location>
        <begin position="60"/>
        <end position="82"/>
    </location>
</feature>
<organism evidence="3 4">
    <name type="scientific">Methanobrevibacter ruminantium (strain ATCC 35063 / DSM 1093 / JCM 13430 / OCM 146 / M1)</name>
    <name type="common">Methanobacterium ruminantium</name>
    <dbReference type="NCBI Taxonomy" id="634498"/>
    <lineage>
        <taxon>Archaea</taxon>
        <taxon>Methanobacteriati</taxon>
        <taxon>Methanobacteriota</taxon>
        <taxon>Methanomada group</taxon>
        <taxon>Methanobacteria</taxon>
        <taxon>Methanobacteriales</taxon>
        <taxon>Methanobacteriaceae</taxon>
        <taxon>Methanobrevibacter</taxon>
    </lineage>
</organism>
<dbReference type="HOGENOM" id="CLU_356265_0_0_2"/>
<dbReference type="InterPro" id="IPR011050">
    <property type="entry name" value="Pectin_lyase_fold/virulence"/>
</dbReference>
<accession>D3DZE2</accession>
<dbReference type="GeneID" id="8769885"/>
<dbReference type="SUPFAM" id="SSF51126">
    <property type="entry name" value="Pectin lyase-like"/>
    <property type="match status" value="1"/>
</dbReference>
<dbReference type="eggNOG" id="arCOG02488">
    <property type="taxonomic scope" value="Archaea"/>
</dbReference>
<dbReference type="InterPro" id="IPR008964">
    <property type="entry name" value="Invasin/intimin_cell_adhesion"/>
</dbReference>
<feature type="domain" description="Bacterial Ig-like" evidence="2">
    <location>
        <begin position="621"/>
        <end position="697"/>
    </location>
</feature>
<sequence length="787" mass="86178">MSNIETDDSFISENSISSDINDNSLINEFTASNQINDNIAINDGLSKGDKSQLSESKSIYVSTNGSDDSGDGSEKSPYQSIKHAVSKADDDSIIYLSSGTYNGENNQNISIGKSLSIYGEDSTIIDGEDKAQLFIMNSSAKLSLNGLILTNAYKDGNLSDYGGAIINEGGQLTIINSTIKNSYGNYYGGAIYNNLGRLTIINSSILNNSAIQYGGAIYTLGVTNIQNSVFEKNTLTAEKGVGASIAAGGTITLNNTDFLNNHAIYSAAALLSLGNATINNCSFINQTTNYTAGAISNHGNMFINNSLFFNCRVRFYAGAILAPPSGHHVVTEVYNTIFDYNNAGNHGAVTNNFQDAEITMINCAITNNYIQKNVFYGDIALDDNATVQYCWWGQNNISSYYYSPHSNNEDPGQINASRWLMMTFTSSNGNISADEVNTLTVSIKQYFDNDTKEIYEYNEDINLPLTVKFFDDNKKTIATKTLKNGTASYNYIPVKGVNAVYAQITNEIIEIPVVQKKESNLSTSNLTKYYKNESQLEAKLTDGDNNPLSNKTISIELLGKTYNKTTNENGIVKQNIGLKPGQYTANIIFKDPEYKNKNITVQITVLKNSTSISAKNLVKYYKNSSQLTVKLLDNNKKAMKSKKVKFTIGKNTYTRTTNANGAATFNINLKVGTYNVKVSFGGDDYYKGSSKTVKVTVKTTKMQAKSTKIRKNSNFVATFKDANGKVIKNTKVKFTLNKKTYTKTTNSKGQATLKVSVKLGSYTIKSQYASTKTYGATVFNTKIKVVK</sequence>
<protein>
    <submittedName>
        <fullName evidence="3">Adhesin-like protein</fullName>
    </submittedName>
</protein>
<dbReference type="PATRIC" id="fig|634498.28.peg.248"/>
<evidence type="ECO:0000259" key="2">
    <source>
        <dbReference type="Pfam" id="PF16640"/>
    </source>
</evidence>
<dbReference type="RefSeq" id="WP_012955053.1">
    <property type="nucleotide sequence ID" value="NC_013790.1"/>
</dbReference>
<dbReference type="InterPro" id="IPR013783">
    <property type="entry name" value="Ig-like_fold"/>
</dbReference>
<evidence type="ECO:0000313" key="4">
    <source>
        <dbReference type="Proteomes" id="UP000008680"/>
    </source>
</evidence>
<keyword evidence="4" id="KW-1185">Reference proteome</keyword>
<dbReference type="InterPro" id="IPR032109">
    <property type="entry name" value="Big_3_5"/>
</dbReference>
<dbReference type="Proteomes" id="UP000008680">
    <property type="component" value="Chromosome"/>
</dbReference>
<evidence type="ECO:0000256" key="1">
    <source>
        <dbReference type="SAM" id="MobiDB-lite"/>
    </source>
</evidence>
<reference evidence="3 4" key="1">
    <citation type="journal article" date="2010" name="PLoS ONE">
        <title>The genome sequence of the rumen methanogen Methanobrevibacter ruminantium reveals new possibilities for controlling ruminant methane emissions.</title>
        <authorList>
            <person name="Leahy S.C."/>
            <person name="Kelly W.J."/>
            <person name="Altermann E."/>
            <person name="Ronimus R.S."/>
            <person name="Yeoman C.J."/>
            <person name="Pacheco D.M."/>
            <person name="Li D."/>
            <person name="Kong Z."/>
            <person name="McTavish S."/>
            <person name="Sang C."/>
            <person name="Lambie S.C."/>
            <person name="Janssen P.H."/>
            <person name="Dey D."/>
            <person name="Attwood G.T."/>
        </authorList>
    </citation>
    <scope>NUCLEOTIDE SEQUENCE [LARGE SCALE GENOMIC DNA]</scope>
    <source>
        <strain evidence="4">ATCC 35063 / DSM 1093 / JCM 13430 / OCM 146 / M1</strain>
    </source>
</reference>
<dbReference type="STRING" id="634498.mru_0245"/>
<dbReference type="Pfam" id="PF16640">
    <property type="entry name" value="Big_3_5"/>
    <property type="match status" value="1"/>
</dbReference>
<dbReference type="OrthoDB" id="77946at2157"/>
<dbReference type="InterPro" id="IPR012334">
    <property type="entry name" value="Pectin_lyas_fold"/>
</dbReference>
<dbReference type="Gene3D" id="2.160.20.10">
    <property type="entry name" value="Single-stranded right-handed beta-helix, Pectin lyase-like"/>
    <property type="match status" value="1"/>
</dbReference>
<dbReference type="AlphaFoldDB" id="D3DZE2"/>
<dbReference type="Gene3D" id="2.60.40.10">
    <property type="entry name" value="Immunoglobulins"/>
    <property type="match status" value="2"/>
</dbReference>
<gene>
    <name evidence="3" type="ordered locus">mru_0245</name>
</gene>
<proteinExistence type="predicted"/>
<dbReference type="EMBL" id="CP001719">
    <property type="protein sequence ID" value="ADC46097.1"/>
    <property type="molecule type" value="Genomic_DNA"/>
</dbReference>